<feature type="region of interest" description="Disordered" evidence="1">
    <location>
        <begin position="24"/>
        <end position="47"/>
    </location>
</feature>
<dbReference type="PROSITE" id="PS51257">
    <property type="entry name" value="PROKAR_LIPOPROTEIN"/>
    <property type="match status" value="1"/>
</dbReference>
<dbReference type="RefSeq" id="WP_167841614.1">
    <property type="nucleotide sequence ID" value="NZ_CP047628.1"/>
</dbReference>
<evidence type="ECO:0000313" key="2">
    <source>
        <dbReference type="EMBL" id="QIW59461.1"/>
    </source>
</evidence>
<sequence length="183" mass="20043">MKKTFIGIVITGLFIGLTACGNKETPKSTSQSDSSVIQEKTQNSTDSNGADALQLLADYQAWLRQYSAVLSKYMIEINNLGAEMSNDLNKTYDPNAIGEDGVPGGALPDISASTEKFTAIQNEFLSQYTSMLNESSTWQSEIDVMKRSLTGDDLANFNESLSTIEQERIQLTTDMENALNQGF</sequence>
<organism evidence="2 3">
    <name type="scientific">Pseudolactococcus raffinolactis</name>
    <dbReference type="NCBI Taxonomy" id="1366"/>
    <lineage>
        <taxon>Bacteria</taxon>
        <taxon>Bacillati</taxon>
        <taxon>Bacillota</taxon>
        <taxon>Bacilli</taxon>
        <taxon>Lactobacillales</taxon>
        <taxon>Streptococcaceae</taxon>
        <taxon>Pseudolactococcus</taxon>
    </lineage>
</organism>
<accession>A0AAE6YPW4</accession>
<gene>
    <name evidence="2" type="ORF">GU334_11335</name>
</gene>
<evidence type="ECO:0000313" key="3">
    <source>
        <dbReference type="Proteomes" id="UP000501558"/>
    </source>
</evidence>
<evidence type="ECO:0000256" key="1">
    <source>
        <dbReference type="SAM" id="MobiDB-lite"/>
    </source>
</evidence>
<dbReference type="Proteomes" id="UP000501558">
    <property type="component" value="Chromosome"/>
</dbReference>
<dbReference type="AlphaFoldDB" id="A0AAE6YPW4"/>
<protein>
    <submittedName>
        <fullName evidence="2">Uncharacterized protein</fullName>
    </submittedName>
</protein>
<feature type="compositionally biased region" description="Polar residues" evidence="1">
    <location>
        <begin position="27"/>
        <end position="47"/>
    </location>
</feature>
<reference evidence="2 3" key="1">
    <citation type="submission" date="2019-12" db="EMBL/GenBank/DDBJ databases">
        <title>Whole genome sequences of Lactococcus raffinolactis strains isolated from sewage.</title>
        <authorList>
            <person name="Ybazeta G."/>
            <person name="Ross M."/>
            <person name="Brabant-Kirwan D."/>
            <person name="Saleh M."/>
            <person name="Dillon J.A."/>
            <person name="Splinter K."/>
            <person name="Nokhbeh R."/>
        </authorList>
    </citation>
    <scope>NUCLEOTIDE SEQUENCE [LARGE SCALE GENOMIC DNA]</scope>
    <source>
        <strain evidence="2 3">Lr_19_14</strain>
    </source>
</reference>
<dbReference type="EMBL" id="CP047628">
    <property type="protein sequence ID" value="QIW59461.1"/>
    <property type="molecule type" value="Genomic_DNA"/>
</dbReference>
<proteinExistence type="predicted"/>
<name>A0AAE6YPW4_9LACT</name>
<keyword evidence="3" id="KW-1185">Reference proteome</keyword>